<feature type="domain" description="Peptidase S9 prolyl oligopeptidase catalytic" evidence="2">
    <location>
        <begin position="458"/>
        <end position="661"/>
    </location>
</feature>
<protein>
    <submittedName>
        <fullName evidence="3">Prolyl oligopeptidase family serine peptidase</fullName>
    </submittedName>
</protein>
<proteinExistence type="predicted"/>
<dbReference type="PANTHER" id="PTHR43056">
    <property type="entry name" value="PEPTIDASE S9 PROLYL OLIGOPEPTIDASE"/>
    <property type="match status" value="1"/>
</dbReference>
<reference evidence="3" key="1">
    <citation type="submission" date="2021-10" db="EMBL/GenBank/DDBJ databases">
        <title>Streptomonospora sp. nov., isolated from mangrove soil.</title>
        <authorList>
            <person name="Chen X."/>
            <person name="Ge X."/>
            <person name="Liu W."/>
        </authorList>
    </citation>
    <scope>NUCLEOTIDE SEQUENCE</scope>
    <source>
        <strain evidence="3">S1-112</strain>
    </source>
</reference>
<dbReference type="InterPro" id="IPR001375">
    <property type="entry name" value="Peptidase_S9_cat"/>
</dbReference>
<dbReference type="Gene3D" id="3.40.50.1820">
    <property type="entry name" value="alpha/beta hydrolase"/>
    <property type="match status" value="1"/>
</dbReference>
<dbReference type="EMBL" id="JAJAQC010000038">
    <property type="protein sequence ID" value="MDA0566598.1"/>
    <property type="molecule type" value="Genomic_DNA"/>
</dbReference>
<evidence type="ECO:0000259" key="2">
    <source>
        <dbReference type="Pfam" id="PF00326"/>
    </source>
</evidence>
<dbReference type="InterPro" id="IPR011042">
    <property type="entry name" value="6-blade_b-propeller_TolB-like"/>
</dbReference>
<dbReference type="Proteomes" id="UP001140076">
    <property type="component" value="Unassembled WGS sequence"/>
</dbReference>
<dbReference type="GO" id="GO:0006508">
    <property type="term" value="P:proteolysis"/>
    <property type="evidence" value="ECO:0007669"/>
    <property type="project" value="InterPro"/>
</dbReference>
<evidence type="ECO:0000313" key="3">
    <source>
        <dbReference type="EMBL" id="MDA0566598.1"/>
    </source>
</evidence>
<evidence type="ECO:0000256" key="1">
    <source>
        <dbReference type="SAM" id="MobiDB-lite"/>
    </source>
</evidence>
<sequence length="673" mass="71773">MSALPCGSWPSPISAADAARRDGAPNWPAALGEEVWWTEPRPQEGGRVALCRTRLDDPAARPETVLPAPWNARSRVHEYGGRPFVLVPGAAGAAVVFAEFTDQRLYRLDPGGEPRPLTPEPAAPAAVRYVEPVLAPGGGEVWCVCERRTGPRPTDVRRSIVAVPLAGCDGPDEVREVAAGHRFLACPRISPDGSRLSWIGWDHPDMPWDSTRLLVAPIGPDGRAGTPEEVAGGPEVSVVQAEWADDTTLYFVADPDGWWNPYRLSAAPGGGWHAPEPLARREEEFGGPLWQPGYTWLLPLPQGRLAAVHGRAATALGVLDTATGRLEDAATPHTEWLGRLAAAGADGRTVVGVAASAALAAEVVAVAPDGSWRSLSRPRPAGGADAPAAADASAGDERAAYLPEPRTVEFTGPGGREVHALLYPPRNPAAEPLPGELPPYVVWAHGGPTSRAPLVQDIEIAYFTSRGIGVVEVNYGGSTGFGRAYRERLRGNWGVVDVADCVAAAEGLVARGLADPRRLAIRGGSAGGWTSAAALAFTDAFRCAAILFPIVDLAGWRTGETHDFESHYLESLVGPWPQERRRYTERSPVNAADRISAPFVLMQGLEDEICPPAQCERLLARVRGVPHAYLAFEGEQHGFRRAETITAALHAELSLYAQVFGFATDAPKLELHS</sequence>
<evidence type="ECO:0000313" key="4">
    <source>
        <dbReference type="Proteomes" id="UP001140076"/>
    </source>
</evidence>
<dbReference type="SUPFAM" id="SSF53474">
    <property type="entry name" value="alpha/beta-Hydrolases"/>
    <property type="match status" value="1"/>
</dbReference>
<dbReference type="GO" id="GO:0008236">
    <property type="term" value="F:serine-type peptidase activity"/>
    <property type="evidence" value="ECO:0007669"/>
    <property type="project" value="InterPro"/>
</dbReference>
<dbReference type="InterPro" id="IPR029058">
    <property type="entry name" value="AB_hydrolase_fold"/>
</dbReference>
<gene>
    <name evidence="3" type="ORF">LG943_20110</name>
</gene>
<keyword evidence="4" id="KW-1185">Reference proteome</keyword>
<dbReference type="InterPro" id="IPR050585">
    <property type="entry name" value="Xaa-Pro_dipeptidyl-ppase/CocE"/>
</dbReference>
<accession>A0A9X3NQN6</accession>
<name>A0A9X3NQN6_9ACTN</name>
<dbReference type="PANTHER" id="PTHR43056:SF5">
    <property type="entry name" value="PEPTIDASE S9 PROLYL OLIGOPEPTIDASE CATALYTIC DOMAIN-CONTAINING PROTEIN"/>
    <property type="match status" value="1"/>
</dbReference>
<dbReference type="Pfam" id="PF00326">
    <property type="entry name" value="Peptidase_S9"/>
    <property type="match status" value="1"/>
</dbReference>
<dbReference type="AlphaFoldDB" id="A0A9X3NQN6"/>
<comment type="caution">
    <text evidence="3">The sequence shown here is derived from an EMBL/GenBank/DDBJ whole genome shotgun (WGS) entry which is preliminary data.</text>
</comment>
<organism evidence="3 4">
    <name type="scientific">Streptomonospora mangrovi</name>
    <dbReference type="NCBI Taxonomy" id="2883123"/>
    <lineage>
        <taxon>Bacteria</taxon>
        <taxon>Bacillati</taxon>
        <taxon>Actinomycetota</taxon>
        <taxon>Actinomycetes</taxon>
        <taxon>Streptosporangiales</taxon>
        <taxon>Nocardiopsidaceae</taxon>
        <taxon>Streptomonospora</taxon>
    </lineage>
</organism>
<dbReference type="RefSeq" id="WP_270073855.1">
    <property type="nucleotide sequence ID" value="NZ_JAJAQC010000038.1"/>
</dbReference>
<feature type="region of interest" description="Disordered" evidence="1">
    <location>
        <begin position="371"/>
        <end position="397"/>
    </location>
</feature>
<dbReference type="Gene3D" id="2.120.10.30">
    <property type="entry name" value="TolB, C-terminal domain"/>
    <property type="match status" value="1"/>
</dbReference>
<feature type="compositionally biased region" description="Low complexity" evidence="1">
    <location>
        <begin position="377"/>
        <end position="393"/>
    </location>
</feature>
<dbReference type="SUPFAM" id="SSF82171">
    <property type="entry name" value="DPP6 N-terminal domain-like"/>
    <property type="match status" value="1"/>
</dbReference>